<dbReference type="PROSITE" id="PS00217">
    <property type="entry name" value="SUGAR_TRANSPORT_2"/>
    <property type="match status" value="1"/>
</dbReference>
<dbReference type="KEGG" id="ccal:108628450"/>
<accession>A0AAJ7S7G8</accession>
<dbReference type="AlphaFoldDB" id="A0AAJ7S7G8"/>
<dbReference type="GO" id="GO:0005886">
    <property type="term" value="C:plasma membrane"/>
    <property type="evidence" value="ECO:0007669"/>
    <property type="project" value="UniProtKB-SubCell"/>
</dbReference>
<feature type="transmembrane region" description="Helical" evidence="9">
    <location>
        <begin position="147"/>
        <end position="165"/>
    </location>
</feature>
<name>A0AAJ7S7G8_9HYME</name>
<dbReference type="GeneID" id="108628450"/>
<evidence type="ECO:0000256" key="8">
    <source>
        <dbReference type="RuleBase" id="RU003346"/>
    </source>
</evidence>
<dbReference type="NCBIfam" id="TIGR00879">
    <property type="entry name" value="SP"/>
    <property type="match status" value="1"/>
</dbReference>
<feature type="transmembrane region" description="Helical" evidence="9">
    <location>
        <begin position="361"/>
        <end position="385"/>
    </location>
</feature>
<evidence type="ECO:0000256" key="2">
    <source>
        <dbReference type="ARBA" id="ARBA00022475"/>
    </source>
</evidence>
<keyword evidence="8" id="KW-0813">Transport</keyword>
<dbReference type="PROSITE" id="PS50850">
    <property type="entry name" value="MFS"/>
    <property type="match status" value="1"/>
</dbReference>
<evidence type="ECO:0000259" key="10">
    <source>
        <dbReference type="PROSITE" id="PS50850"/>
    </source>
</evidence>
<reference evidence="12" key="1">
    <citation type="submission" date="2025-08" db="UniProtKB">
        <authorList>
            <consortium name="RefSeq"/>
        </authorList>
    </citation>
    <scope>IDENTIFICATION</scope>
    <source>
        <tissue evidence="12">Whole body</tissue>
    </source>
</reference>
<keyword evidence="2" id="KW-1003">Cell membrane</keyword>
<keyword evidence="11" id="KW-1185">Reference proteome</keyword>
<feature type="transmembrane region" description="Helical" evidence="9">
    <location>
        <begin position="391"/>
        <end position="412"/>
    </location>
</feature>
<feature type="transmembrane region" description="Helical" evidence="9">
    <location>
        <begin position="292"/>
        <end position="314"/>
    </location>
</feature>
<feature type="transmembrane region" description="Helical" evidence="9">
    <location>
        <begin position="227"/>
        <end position="250"/>
    </location>
</feature>
<feature type="transmembrane region" description="Helical" evidence="9">
    <location>
        <begin position="34"/>
        <end position="55"/>
    </location>
</feature>
<evidence type="ECO:0000256" key="6">
    <source>
        <dbReference type="ARBA" id="ARBA00023180"/>
    </source>
</evidence>
<dbReference type="InterPro" id="IPR020846">
    <property type="entry name" value="MFS_dom"/>
</dbReference>
<dbReference type="Gene3D" id="1.20.1250.20">
    <property type="entry name" value="MFS general substrate transporter like domains"/>
    <property type="match status" value="1"/>
</dbReference>
<evidence type="ECO:0000256" key="4">
    <source>
        <dbReference type="ARBA" id="ARBA00022989"/>
    </source>
</evidence>
<evidence type="ECO:0000256" key="5">
    <source>
        <dbReference type="ARBA" id="ARBA00023136"/>
    </source>
</evidence>
<feature type="transmembrane region" description="Helical" evidence="9">
    <location>
        <begin position="265"/>
        <end position="285"/>
    </location>
</feature>
<dbReference type="PRINTS" id="PR00171">
    <property type="entry name" value="SUGRTRNSPORT"/>
</dbReference>
<feature type="transmembrane region" description="Helical" evidence="9">
    <location>
        <begin position="326"/>
        <end position="349"/>
    </location>
</feature>
<dbReference type="SUPFAM" id="SSF103473">
    <property type="entry name" value="MFS general substrate transporter"/>
    <property type="match status" value="1"/>
</dbReference>
<gene>
    <name evidence="12" type="primary">LOC108628450</name>
</gene>
<dbReference type="PANTHER" id="PTHR48021">
    <property type="match status" value="1"/>
</dbReference>
<dbReference type="InterPro" id="IPR005828">
    <property type="entry name" value="MFS_sugar_transport-like"/>
</dbReference>
<organism evidence="11 12">
    <name type="scientific">Ceratina calcarata</name>
    <dbReference type="NCBI Taxonomy" id="156304"/>
    <lineage>
        <taxon>Eukaryota</taxon>
        <taxon>Metazoa</taxon>
        <taxon>Ecdysozoa</taxon>
        <taxon>Arthropoda</taxon>
        <taxon>Hexapoda</taxon>
        <taxon>Insecta</taxon>
        <taxon>Pterygota</taxon>
        <taxon>Neoptera</taxon>
        <taxon>Endopterygota</taxon>
        <taxon>Hymenoptera</taxon>
        <taxon>Apocrita</taxon>
        <taxon>Aculeata</taxon>
        <taxon>Apoidea</taxon>
        <taxon>Anthophila</taxon>
        <taxon>Apidae</taxon>
        <taxon>Ceratina</taxon>
        <taxon>Zadontomerus</taxon>
    </lineage>
</organism>
<dbReference type="Proteomes" id="UP000694925">
    <property type="component" value="Unplaced"/>
</dbReference>
<dbReference type="FunFam" id="1.20.1250.20:FF:000055">
    <property type="entry name" value="Facilitated trehalose transporter Tret1-2 homolog"/>
    <property type="match status" value="1"/>
</dbReference>
<protein>
    <submittedName>
        <fullName evidence="12">Facilitated trehalose transporter Tret1-like</fullName>
    </submittedName>
</protein>
<feature type="domain" description="Major facilitator superfamily (MFS) profile" evidence="10">
    <location>
        <begin position="1"/>
        <end position="416"/>
    </location>
</feature>
<evidence type="ECO:0000256" key="7">
    <source>
        <dbReference type="ARBA" id="ARBA00024348"/>
    </source>
</evidence>
<keyword evidence="6" id="KW-0325">Glycoprotein</keyword>
<dbReference type="RefSeq" id="XP_026672317.1">
    <property type="nucleotide sequence ID" value="XM_026816516.1"/>
</dbReference>
<evidence type="ECO:0000313" key="11">
    <source>
        <dbReference type="Proteomes" id="UP000694925"/>
    </source>
</evidence>
<keyword evidence="4 9" id="KW-1133">Transmembrane helix</keyword>
<dbReference type="InterPro" id="IPR036259">
    <property type="entry name" value="MFS_trans_sf"/>
</dbReference>
<comment type="similarity">
    <text evidence="7">Belongs to the major facilitator superfamily. Sugar transporter (TC 2.A.1.1) family. Trehalose transporter subfamily.</text>
</comment>
<sequence length="432" mass="47486">MTSYGAFFGWSSPSLPLLLQEDSPIRMTKDQATWVSSVFLLGGAMGALICSYIVNILGRKRVLLFTVIPALLGWMIIAFATSVWQLIIGRFICGISNGHGYVSAHMYIGEISPANIRGILTSALTVASKFGLFTEWVVGPFLSVRDLALVSCTLPILFFAALIWFPESPYHLMRHGKHDEAVTVLVQLRGTVDVSKEVDTIEKYIKIDLANNNGLWELLSVSGNRKALLVVLGLLVVQQWSGSLAILSYAELIFNSANSEFEGKYVTMIVGGVQVICAVMSATLGDRFERRTLLMISAFGVSVSTFLVGLFFFLRNVQENVDNITWLPAVALLLYIIVYAIGLAAIPFTMMSEVFPTNVKAMGSMIGMLCTNLCAFIVALTYQSIASHGEYVAFWLFSAVGIAGVLFIYCYVPETRGKTLQEIQDQLHGYKL</sequence>
<keyword evidence="3 9" id="KW-0812">Transmembrane</keyword>
<dbReference type="InterPro" id="IPR050549">
    <property type="entry name" value="MFS_Trehalose_Transporter"/>
</dbReference>
<evidence type="ECO:0000313" key="12">
    <source>
        <dbReference type="RefSeq" id="XP_026672317.1"/>
    </source>
</evidence>
<dbReference type="Pfam" id="PF00083">
    <property type="entry name" value="Sugar_tr"/>
    <property type="match status" value="1"/>
</dbReference>
<keyword evidence="5 9" id="KW-0472">Membrane</keyword>
<dbReference type="InterPro" id="IPR003663">
    <property type="entry name" value="Sugar/inositol_transpt"/>
</dbReference>
<dbReference type="GO" id="GO:0022857">
    <property type="term" value="F:transmembrane transporter activity"/>
    <property type="evidence" value="ECO:0007669"/>
    <property type="project" value="InterPro"/>
</dbReference>
<dbReference type="InterPro" id="IPR005829">
    <property type="entry name" value="Sugar_transporter_CS"/>
</dbReference>
<evidence type="ECO:0000256" key="3">
    <source>
        <dbReference type="ARBA" id="ARBA00022692"/>
    </source>
</evidence>
<evidence type="ECO:0000256" key="9">
    <source>
        <dbReference type="SAM" id="Phobius"/>
    </source>
</evidence>
<proteinExistence type="inferred from homology"/>
<dbReference type="PANTHER" id="PTHR48021:SF46">
    <property type="entry name" value="MAJOR FACILITATOR SUPERFAMILY (MFS) PROFILE DOMAIN-CONTAINING PROTEIN"/>
    <property type="match status" value="1"/>
</dbReference>
<evidence type="ECO:0000256" key="1">
    <source>
        <dbReference type="ARBA" id="ARBA00004651"/>
    </source>
</evidence>
<feature type="transmembrane region" description="Helical" evidence="9">
    <location>
        <begin position="62"/>
        <end position="87"/>
    </location>
</feature>
<comment type="subcellular location">
    <subcellularLocation>
        <location evidence="1">Cell membrane</location>
        <topology evidence="1">Multi-pass membrane protein</topology>
    </subcellularLocation>
</comment>